<keyword evidence="3" id="KW-1185">Reference proteome</keyword>
<dbReference type="Pfam" id="PF16313">
    <property type="entry name" value="DUF4953"/>
    <property type="match status" value="1"/>
</dbReference>
<dbReference type="PANTHER" id="PTHR38478:SF1">
    <property type="entry name" value="ZINC DEPENDENT METALLOPROTEASE DOMAIN LIPOPROTEIN"/>
    <property type="match status" value="1"/>
</dbReference>
<organism evidence="2 3">
    <name type="scientific">Maribacter flavus</name>
    <dbReference type="NCBI Taxonomy" id="1658664"/>
    <lineage>
        <taxon>Bacteria</taxon>
        <taxon>Pseudomonadati</taxon>
        <taxon>Bacteroidota</taxon>
        <taxon>Flavobacteriia</taxon>
        <taxon>Flavobacteriales</taxon>
        <taxon>Flavobacteriaceae</taxon>
        <taxon>Maribacter</taxon>
    </lineage>
</organism>
<dbReference type="InterPro" id="IPR032534">
    <property type="entry name" value="EcxA_zinc-bd"/>
</dbReference>
<dbReference type="SUPFAM" id="SSF55486">
    <property type="entry name" value="Metalloproteases ('zincins'), catalytic domain"/>
    <property type="match status" value="1"/>
</dbReference>
<dbReference type="GO" id="GO:0008237">
    <property type="term" value="F:metallopeptidase activity"/>
    <property type="evidence" value="ECO:0007669"/>
    <property type="project" value="UniProtKB-KW"/>
</dbReference>
<protein>
    <submittedName>
        <fullName evidence="2">Zinc-dependent metalloprotease</fullName>
    </submittedName>
</protein>
<evidence type="ECO:0000313" key="3">
    <source>
        <dbReference type="Proteomes" id="UP001343698"/>
    </source>
</evidence>
<dbReference type="Proteomes" id="UP001343698">
    <property type="component" value="Unassembled WGS sequence"/>
</dbReference>
<dbReference type="EMBL" id="JAZDDF010000006">
    <property type="protein sequence ID" value="MEE1973434.1"/>
    <property type="molecule type" value="Genomic_DNA"/>
</dbReference>
<name>A0ABU7IKE7_9FLAO</name>
<dbReference type="RefSeq" id="WP_272637496.1">
    <property type="nucleotide sequence ID" value="NZ_JAZDDF010000006.1"/>
</dbReference>
<proteinExistence type="predicted"/>
<dbReference type="PANTHER" id="PTHR38478">
    <property type="entry name" value="PEPTIDASE M1A AND M12B"/>
    <property type="match status" value="1"/>
</dbReference>
<gene>
    <name evidence="2" type="ORF">V1H85_13310</name>
</gene>
<keyword evidence="2" id="KW-0378">Hydrolase</keyword>
<sequence length="773" mass="88697">MNNYILGFFWSLCVMANVFGRMPMAHTLVPFVLPQEKPPFLTAFMEGDQLFLEIPDQQLDRHMMFMCYNGVKRSFIQVVWSLHNDSMVLKQQSIASTAGIQIPVVPGLPLKENVIAIFPVEKENTGAKGHCVNITDLVLRKEIKWPQTFGGVSFGSPIPDISLVVDAYNGQDETLFKVRRGMATSGSRVAKPLIFGFCALGEPMKGRRFDYRMGFSNEEQDNGFHFGLKNRKANIGRWRLKKKYDDQKVSVPEEPITFLISPEVPKKWRSYVKAGIEEWLPAFESAGFKDALVVKEMDSLDTWQAHSIHTNVVHWSQKKFFRDKEYQDFGGTIGNVVDARSGEILKGDIFLGGSVRSASERYFVRSSPLDKRAQNFPFPDELVGALFQRTAAHEAGHVFGLLDGNFGEYIYPSDKMNDSTWLATMGHTPSVMNYARSNNIPQPGDSIPPHLLIQHVGPTDHYSIQWAYTEFPQEISAEEEKTALERMIRWQDTVPWYRFNLNQMEVVGPVNTSQVVETNDPVRSTELALRNVKRVIEMLPQVTQGQSDNARLDRLYTKSVALWNDHMKHVLSLVGGYDVQYQSLDQPGNPYEPIPWEKQMEALDFLLANALDAPEWLTDPAFHSRLKYSSFPDQVVAYQQLLILDMIVANRLKRFEQMEIRRNQKDLLRAYLHRLQSGLFLELYGDMDWVAPRRQEVQMTYIDGLIGQLSKKRTALGADEQFLNYSDYSKGLMVSQLMDLKKQLEKTVKSKRRSDVNGHWKMCLRKIHRFLEH</sequence>
<reference evidence="2 3" key="1">
    <citation type="submission" date="2024-01" db="EMBL/GenBank/DDBJ databases">
        <title>Maribacter spp. originated from different algae showed divergent polysaccharides utilization ability.</title>
        <authorList>
            <person name="Wang H."/>
            <person name="Wu Y."/>
        </authorList>
    </citation>
    <scope>NUCLEOTIDE SEQUENCE [LARGE SCALE GENOMIC DNA]</scope>
    <source>
        <strain evidence="2 3">KPT27_14</strain>
    </source>
</reference>
<keyword evidence="2" id="KW-0645">Protease</keyword>
<comment type="caution">
    <text evidence="2">The sequence shown here is derived from an EMBL/GenBank/DDBJ whole genome shotgun (WGS) entry which is preliminary data.</text>
</comment>
<accession>A0ABU7IKE7</accession>
<evidence type="ECO:0000259" key="1">
    <source>
        <dbReference type="Pfam" id="PF16313"/>
    </source>
</evidence>
<evidence type="ECO:0000313" key="2">
    <source>
        <dbReference type="EMBL" id="MEE1973434.1"/>
    </source>
</evidence>
<feature type="domain" description="EcxA zinc-binding" evidence="1">
    <location>
        <begin position="377"/>
        <end position="683"/>
    </location>
</feature>
<keyword evidence="2" id="KW-0482">Metalloprotease</keyword>